<reference evidence="3" key="2">
    <citation type="submission" date="2017-05" db="EMBL/GenBank/DDBJ databases">
        <authorList>
            <consortium name="The Broad Institute Genomics Platform"/>
            <consortium name="The Broad Institute Genomic Center for Infectious Diseases"/>
            <person name="Earl A."/>
            <person name="Manson A."/>
            <person name="Schwartman J."/>
            <person name="Gilmore M."/>
            <person name="Abouelleil A."/>
            <person name="Cao P."/>
            <person name="Chapman S."/>
            <person name="Cusick C."/>
            <person name="Shea T."/>
            <person name="Young S."/>
            <person name="Neafsey D."/>
            <person name="Nusbaum C."/>
            <person name="Birren B."/>
        </authorList>
    </citation>
    <scope>NUCLEOTIDE SEQUENCE</scope>
    <source>
        <strain evidence="3">9D6_DIV0238</strain>
    </source>
</reference>
<protein>
    <recommendedName>
        <fullName evidence="1">HTH cro/C1-type domain-containing protein</fullName>
    </recommendedName>
</protein>
<dbReference type="InterPro" id="IPR053163">
    <property type="entry name" value="HTH-type_regulator_Rgg"/>
</dbReference>
<organism evidence="2">
    <name type="scientific">Candidatus Enterococcus dunnyi</name>
    <dbReference type="NCBI Taxonomy" id="1834192"/>
    <lineage>
        <taxon>Bacteria</taxon>
        <taxon>Bacillati</taxon>
        <taxon>Bacillota</taxon>
        <taxon>Bacilli</taxon>
        <taxon>Lactobacillales</taxon>
        <taxon>Enterococcaceae</taxon>
        <taxon>Enterococcus</taxon>
    </lineage>
</organism>
<dbReference type="PROSITE" id="PS50943">
    <property type="entry name" value="HTH_CROC1"/>
    <property type="match status" value="1"/>
</dbReference>
<evidence type="ECO:0000313" key="3">
    <source>
        <dbReference type="EMBL" id="WYJ95373.1"/>
    </source>
</evidence>
<evidence type="ECO:0000313" key="4">
    <source>
        <dbReference type="Proteomes" id="UP000196151"/>
    </source>
</evidence>
<dbReference type="Pfam" id="PF21259">
    <property type="entry name" value="Rgg_C"/>
    <property type="match status" value="1"/>
</dbReference>
<dbReference type="InterPro" id="IPR001387">
    <property type="entry name" value="Cro/C1-type_HTH"/>
</dbReference>
<proteinExistence type="predicted"/>
<dbReference type="EMBL" id="NIBQ01000001">
    <property type="protein sequence ID" value="OUZ34854.1"/>
    <property type="molecule type" value="Genomic_DNA"/>
</dbReference>
<name>A0A200JCD1_9ENTE</name>
<dbReference type="PANTHER" id="PTHR37038:SF12">
    <property type="entry name" value="TRANSCRIPTIONAL REGULATOR"/>
    <property type="match status" value="1"/>
</dbReference>
<dbReference type="AlphaFoldDB" id="A0A200JCD1"/>
<dbReference type="Pfam" id="PF01381">
    <property type="entry name" value="HTH_3"/>
    <property type="match status" value="1"/>
</dbReference>
<dbReference type="InterPro" id="IPR010057">
    <property type="entry name" value="Transcription_activator_Rgg_C"/>
</dbReference>
<dbReference type="CDD" id="cd00093">
    <property type="entry name" value="HTH_XRE"/>
    <property type="match status" value="1"/>
</dbReference>
<dbReference type="Proteomes" id="UP000196151">
    <property type="component" value="Chromosome"/>
</dbReference>
<sequence length="289" mass="34005">MKEYGLVIREIRLSKGISQKELYSNLISKSYAIEFEKGHHDLSLELLEQVLDALTVTADEFLFIYNQYTIPETTTFWTLLAKASNENNLNDLFKLKKEIQTQVTSDKKELFLALVEGRIHIVNHFLHSNKIDYTKIPAEQMDIVVRFLLKRESWTLFELLIFTNTLDYFSHDQRMIFKKNIFKLLKKYRNYDRGKEILQTLLINFSELCLKENELSTAKELLDQLSDLNTDLNSGLFRIIERFFRGILLILEGQILSGQKACEKALSILHYLEYEQIAKVYQAEWAMLL</sequence>
<evidence type="ECO:0000313" key="2">
    <source>
        <dbReference type="EMBL" id="OUZ34854.1"/>
    </source>
</evidence>
<dbReference type="OrthoDB" id="34624at2"/>
<dbReference type="InterPro" id="IPR010982">
    <property type="entry name" value="Lambda_DNA-bd_dom_sf"/>
</dbReference>
<dbReference type="PANTHER" id="PTHR37038">
    <property type="entry name" value="TRANSCRIPTIONAL REGULATOR-RELATED"/>
    <property type="match status" value="1"/>
</dbReference>
<keyword evidence="4" id="KW-1185">Reference proteome</keyword>
<dbReference type="NCBIfam" id="TIGR01716">
    <property type="entry name" value="RGG_Cterm"/>
    <property type="match status" value="1"/>
</dbReference>
<dbReference type="Gene3D" id="1.10.260.40">
    <property type="entry name" value="lambda repressor-like DNA-binding domains"/>
    <property type="match status" value="1"/>
</dbReference>
<feature type="domain" description="HTH cro/C1-type" evidence="1">
    <location>
        <begin position="8"/>
        <end position="61"/>
    </location>
</feature>
<gene>
    <name evidence="2" type="ORF">A5889_000329</name>
    <name evidence="3" type="ORF">A5889_002921</name>
</gene>
<evidence type="ECO:0000259" key="1">
    <source>
        <dbReference type="PROSITE" id="PS50943"/>
    </source>
</evidence>
<dbReference type="SUPFAM" id="SSF47413">
    <property type="entry name" value="lambda repressor-like DNA-binding domains"/>
    <property type="match status" value="1"/>
</dbReference>
<reference evidence="2" key="1">
    <citation type="submission" date="2017-05" db="EMBL/GenBank/DDBJ databases">
        <title>The Genome Sequence of Enterococcus sp. 9D6_DIV0238.</title>
        <authorList>
            <consortium name="The Broad Institute Genomics Platform"/>
            <consortium name="The Broad Institute Genomic Center for Infectious Diseases"/>
            <person name="Earl A."/>
            <person name="Manson A."/>
            <person name="Schwartman J."/>
            <person name="Gilmore M."/>
            <person name="Abouelleil A."/>
            <person name="Cao P."/>
            <person name="Chapman S."/>
            <person name="Cusick C."/>
            <person name="Shea T."/>
            <person name="Young S."/>
            <person name="Neafsey D."/>
            <person name="Nusbaum C."/>
            <person name="Birren B."/>
        </authorList>
    </citation>
    <scope>NUCLEOTIDE SEQUENCE [LARGE SCALE GENOMIC DNA]</scope>
    <source>
        <strain evidence="2">9D6_DIV0238</strain>
    </source>
</reference>
<dbReference type="RefSeq" id="WP_087639529.1">
    <property type="nucleotide sequence ID" value="NZ_CP147246.1"/>
</dbReference>
<dbReference type="Gene3D" id="1.25.40.400">
    <property type="match status" value="1"/>
</dbReference>
<dbReference type="EMBL" id="CP147246">
    <property type="protein sequence ID" value="WYJ95373.1"/>
    <property type="molecule type" value="Genomic_DNA"/>
</dbReference>
<dbReference type="SMART" id="SM00530">
    <property type="entry name" value="HTH_XRE"/>
    <property type="match status" value="1"/>
</dbReference>
<dbReference type="GO" id="GO:0003677">
    <property type="term" value="F:DNA binding"/>
    <property type="evidence" value="ECO:0007669"/>
    <property type="project" value="InterPro"/>
</dbReference>
<reference evidence="3" key="3">
    <citation type="submission" date="2024-03" db="EMBL/GenBank/DDBJ databases">
        <title>The Genome Sequence of Enterococcus sp. DIV0238c.</title>
        <authorList>
            <consortium name="The Broad Institute Genomics Platform"/>
            <consortium name="The Broad Institute Microbial Omics Core"/>
            <consortium name="The Broad Institute Genomic Center for Infectious Diseases"/>
            <person name="Earl A."/>
            <person name="Manson A."/>
            <person name="Gilmore M."/>
            <person name="Schwartman J."/>
            <person name="Shea T."/>
            <person name="Abouelleil A."/>
            <person name="Cao P."/>
            <person name="Chapman S."/>
            <person name="Cusick C."/>
            <person name="Young S."/>
            <person name="Neafsey D."/>
            <person name="Nusbaum C."/>
            <person name="Birren B."/>
        </authorList>
    </citation>
    <scope>NUCLEOTIDE SEQUENCE</scope>
    <source>
        <strain evidence="3">9D6_DIV0238</strain>
    </source>
</reference>
<accession>A0A200JCD1</accession>